<dbReference type="Pfam" id="PF14121">
    <property type="entry name" value="Porin_10"/>
    <property type="match status" value="1"/>
</dbReference>
<dbReference type="AlphaFoldDB" id="A0AAE3KU45"/>
<dbReference type="Proteomes" id="UP001204144">
    <property type="component" value="Unassembled WGS sequence"/>
</dbReference>
<feature type="signal peptide" evidence="1">
    <location>
        <begin position="1"/>
        <end position="19"/>
    </location>
</feature>
<evidence type="ECO:0000313" key="2">
    <source>
        <dbReference type="EMBL" id="MCP9764499.1"/>
    </source>
</evidence>
<dbReference type="InterPro" id="IPR025631">
    <property type="entry name" value="Porin_10"/>
</dbReference>
<name>A0AAE3KU45_9BACT</name>
<keyword evidence="3" id="KW-1185">Reference proteome</keyword>
<dbReference type="EMBL" id="RJUF01000174">
    <property type="protein sequence ID" value="MCP9764499.1"/>
    <property type="molecule type" value="Genomic_DNA"/>
</dbReference>
<sequence length="618" mass="72153">MRFFTLSAVFFLISFNILAQILDDSTKQVYGPKTVKYRLEKDILKNFDTQYSPDTLLDKFYKTDILNERNWLYQDLGNIGTSSKSILFEEQTDPATKLGFNTFNLYAPNPANFRYYNTRSPYTNLFYMQGSFGHTRLDFTHSQNVNPRLNFTLNISKYNSSKQIDATNSEQKLVDHWNYDLSTNYLSKNKKYTLLATFYHFNHKQIEQGGILVKDSLSIDIKDLRSNYRRFYDSQFTDGVYNNERLNNVHVYQQMMLRSGFQVFHTLDYEHQKYTFVDPVFAENSLQASYNIDIVSLASDSLIQNFTFGVLSNKVGFKGRYRGFNYLLHARQRFYRLDNKFSERFTTKLKSETFLGGSLGYYFKDSSNFLNADAEFSASLKNFLLNAKLSFKGLEGTFYQSVIPVALFYDNFDNGVLSWNNNFKGLSTTHINAGYNLRFKSISFRPEIANTLLGNYVYLDQKLKPVQTETVINITNLILNVGINKAKFRATNQFILNIQNAKEIYKLPTLINYTHLESNFTYAKVLKIYFGADVFFKSKYTADAYSPLLNQFYLQDDFKVWGVATVDPYISFQINKVRLAFKLIHANQGFRYQGFYTSPYYLAMPRSFVLKVDWPIFD</sequence>
<evidence type="ECO:0000256" key="1">
    <source>
        <dbReference type="SAM" id="SignalP"/>
    </source>
</evidence>
<keyword evidence="1" id="KW-0732">Signal</keyword>
<evidence type="ECO:0008006" key="4">
    <source>
        <dbReference type="Google" id="ProtNLM"/>
    </source>
</evidence>
<comment type="caution">
    <text evidence="2">The sequence shown here is derived from an EMBL/GenBank/DDBJ whole genome shotgun (WGS) entry which is preliminary data.</text>
</comment>
<feature type="chain" id="PRO_5042012066" description="Porin" evidence="1">
    <location>
        <begin position="20"/>
        <end position="618"/>
    </location>
</feature>
<reference evidence="2 3" key="1">
    <citation type="submission" date="2018-11" db="EMBL/GenBank/DDBJ databases">
        <title>Novel bacteria species description.</title>
        <authorList>
            <person name="Han J.-H."/>
        </authorList>
    </citation>
    <scope>NUCLEOTIDE SEQUENCE [LARGE SCALE GENOMIC DNA]</scope>
    <source>
        <strain evidence="2 3">KCTC23259</strain>
    </source>
</reference>
<evidence type="ECO:0000313" key="3">
    <source>
        <dbReference type="Proteomes" id="UP001204144"/>
    </source>
</evidence>
<protein>
    <recommendedName>
        <fullName evidence="4">Porin</fullName>
    </recommendedName>
</protein>
<proteinExistence type="predicted"/>
<accession>A0AAE3KU45</accession>
<organism evidence="2 3">
    <name type="scientific">Lacihabitans soyangensis</name>
    <dbReference type="NCBI Taxonomy" id="869394"/>
    <lineage>
        <taxon>Bacteria</taxon>
        <taxon>Pseudomonadati</taxon>
        <taxon>Bacteroidota</taxon>
        <taxon>Cytophagia</taxon>
        <taxon>Cytophagales</taxon>
        <taxon>Leadbetterellaceae</taxon>
        <taxon>Lacihabitans</taxon>
    </lineage>
</organism>
<gene>
    <name evidence="2" type="ORF">EGI31_16280</name>
</gene>